<dbReference type="AlphaFoldDB" id="F7Y448"/>
<dbReference type="eggNOG" id="ENOG50337PW">
    <property type="taxonomic scope" value="Bacteria"/>
</dbReference>
<dbReference type="Proteomes" id="UP000001623">
    <property type="component" value="Chromosome"/>
</dbReference>
<evidence type="ECO:0008006" key="3">
    <source>
        <dbReference type="Google" id="ProtNLM"/>
    </source>
</evidence>
<proteinExistence type="predicted"/>
<protein>
    <recommendedName>
        <fullName evidence="3">DUF1353 domain-containing protein</fullName>
    </recommendedName>
</protein>
<evidence type="ECO:0000313" key="1">
    <source>
        <dbReference type="EMBL" id="AEH85025.1"/>
    </source>
</evidence>
<reference evidence="1 2" key="1">
    <citation type="submission" date="2010-10" db="EMBL/GenBank/DDBJ databases">
        <title>Complete sequence of Mesorhizobium opportunistum WSM2075.</title>
        <authorList>
            <consortium name="US DOE Joint Genome Institute"/>
            <person name="Lucas S."/>
            <person name="Copeland A."/>
            <person name="Lapidus A."/>
            <person name="Cheng J.-F."/>
            <person name="Bruce D."/>
            <person name="Goodwin L."/>
            <person name="Pitluck S."/>
            <person name="Chertkov O."/>
            <person name="Misra M."/>
            <person name="Detter J.C."/>
            <person name="Han C."/>
            <person name="Tapia R."/>
            <person name="Land M."/>
            <person name="Hauser L."/>
            <person name="Kyrpides N."/>
            <person name="Ovchinnikova G."/>
            <person name="Mavrommatis K.M."/>
            <person name="Tiwari R.P."/>
            <person name="Howieson J.G."/>
            <person name="O'Hara G.W."/>
            <person name="Nandasena K.G."/>
            <person name="Woyke T."/>
        </authorList>
    </citation>
    <scope>NUCLEOTIDE SEQUENCE [LARGE SCALE GENOMIC DNA]</scope>
    <source>
        <strain evidence="2">LMG 24607 / HAMBI 3007 / WSM2075</strain>
    </source>
</reference>
<dbReference type="RefSeq" id="WP_013891769.1">
    <property type="nucleotide sequence ID" value="NC_015675.1"/>
</dbReference>
<dbReference type="Pfam" id="PF07087">
    <property type="entry name" value="DUF1353"/>
    <property type="match status" value="1"/>
</dbReference>
<evidence type="ECO:0000313" key="2">
    <source>
        <dbReference type="Proteomes" id="UP000001623"/>
    </source>
</evidence>
<accession>F7Y448</accession>
<gene>
    <name evidence="1" type="ordered locus">Mesop_0530</name>
</gene>
<organism evidence="1 2">
    <name type="scientific">Mesorhizobium opportunistum (strain LMG 24607 / HAMBI 3007 / WSM2075)</name>
    <dbReference type="NCBI Taxonomy" id="536019"/>
    <lineage>
        <taxon>Bacteria</taxon>
        <taxon>Pseudomonadati</taxon>
        <taxon>Pseudomonadota</taxon>
        <taxon>Alphaproteobacteria</taxon>
        <taxon>Hyphomicrobiales</taxon>
        <taxon>Phyllobacteriaceae</taxon>
        <taxon>Mesorhizobium</taxon>
    </lineage>
</organism>
<dbReference type="InterPro" id="IPR010767">
    <property type="entry name" value="Phage_CGC-2007_Cje0229"/>
</dbReference>
<dbReference type="EMBL" id="CP002279">
    <property type="protein sequence ID" value="AEH85025.1"/>
    <property type="molecule type" value="Genomic_DNA"/>
</dbReference>
<sequence length="175" mass="19646">MADKKSFMKIALTPTRDIISPPVPIVPFADWDYYYTTKSLEWRADKGIAMEPVAVSVPAGFVTDLASIPPEFWSGLPPAARYSYPAIVHDYLYWFQPCKREEADGVLKAAMADMKVSSATAFIIYQAVRLGGGRAWDANATMRDAGERRVLCKYPSDVATTWNQWKQQPNVFTPE</sequence>
<name>F7Y448_MESOW</name>
<dbReference type="HOGENOM" id="CLU_1530776_0_0_5"/>
<dbReference type="KEGG" id="mop:Mesop_0530"/>